<dbReference type="CDD" id="cd00715">
    <property type="entry name" value="GPATase_N"/>
    <property type="match status" value="1"/>
</dbReference>
<dbReference type="EMBL" id="CP055899">
    <property type="protein sequence ID" value="QKX57402.1"/>
    <property type="molecule type" value="Genomic_DNA"/>
</dbReference>
<evidence type="ECO:0000256" key="7">
    <source>
        <dbReference type="ARBA" id="ARBA00022755"/>
    </source>
</evidence>
<keyword evidence="11" id="KW-0812">Transmembrane</keyword>
<evidence type="ECO:0000259" key="12">
    <source>
        <dbReference type="PROSITE" id="PS50002"/>
    </source>
</evidence>
<dbReference type="InterPro" id="IPR029057">
    <property type="entry name" value="PRTase-like"/>
</dbReference>
<feature type="transmembrane region" description="Helical" evidence="11">
    <location>
        <begin position="436"/>
        <end position="458"/>
    </location>
</feature>
<keyword evidence="11" id="KW-1133">Transmembrane helix</keyword>
<dbReference type="OrthoDB" id="191723at2759"/>
<keyword evidence="6" id="KW-0808">Transferase</keyword>
<evidence type="ECO:0000313" key="14">
    <source>
        <dbReference type="EMBL" id="QKX57402.1"/>
    </source>
</evidence>
<feature type="transmembrane region" description="Helical" evidence="11">
    <location>
        <begin position="365"/>
        <end position="386"/>
    </location>
</feature>
<organism evidence="14 15">
    <name type="scientific">Talaromyces rugulosus</name>
    <name type="common">Penicillium rugulosum</name>
    <dbReference type="NCBI Taxonomy" id="121627"/>
    <lineage>
        <taxon>Eukaryota</taxon>
        <taxon>Fungi</taxon>
        <taxon>Dikarya</taxon>
        <taxon>Ascomycota</taxon>
        <taxon>Pezizomycotina</taxon>
        <taxon>Eurotiomycetes</taxon>
        <taxon>Eurotiomycetidae</taxon>
        <taxon>Eurotiales</taxon>
        <taxon>Trichocomaceae</taxon>
        <taxon>Talaromyces</taxon>
        <taxon>Talaromyces sect. Islandici</taxon>
    </lineage>
</organism>
<dbReference type="Pfam" id="PF00018">
    <property type="entry name" value="SH3_1"/>
    <property type="match status" value="1"/>
</dbReference>
<accession>A0A7H8QTU0</accession>
<feature type="transmembrane region" description="Helical" evidence="11">
    <location>
        <begin position="192"/>
        <end position="212"/>
    </location>
</feature>
<dbReference type="RefSeq" id="XP_035343580.1">
    <property type="nucleotide sequence ID" value="XM_035487687.1"/>
</dbReference>
<comment type="similarity">
    <text evidence="2">In the C-terminal section; belongs to the purine/pyrimidine phosphoribosyltransferase family.</text>
</comment>
<feature type="transmembrane region" description="Helical" evidence="11">
    <location>
        <begin position="100"/>
        <end position="120"/>
    </location>
</feature>
<dbReference type="InterPro" id="IPR036259">
    <property type="entry name" value="MFS_trans_sf"/>
</dbReference>
<evidence type="ECO:0000256" key="8">
    <source>
        <dbReference type="ARBA" id="ARBA00022962"/>
    </source>
</evidence>
<feature type="transmembrane region" description="Helical" evidence="11">
    <location>
        <begin position="301"/>
        <end position="319"/>
    </location>
</feature>
<feature type="transmembrane region" description="Helical" evidence="11">
    <location>
        <begin position="470"/>
        <end position="490"/>
    </location>
</feature>
<feature type="transmembrane region" description="Helical" evidence="11">
    <location>
        <begin position="60"/>
        <end position="80"/>
    </location>
</feature>
<evidence type="ECO:0000256" key="11">
    <source>
        <dbReference type="SAM" id="Phobius"/>
    </source>
</evidence>
<evidence type="ECO:0000256" key="4">
    <source>
        <dbReference type="ARBA" id="ARBA00022443"/>
    </source>
</evidence>
<dbReference type="InterPro" id="IPR001452">
    <property type="entry name" value="SH3_domain"/>
</dbReference>
<feature type="domain" description="Glutamine amidotransferase type-2" evidence="13">
    <location>
        <begin position="776"/>
        <end position="1022"/>
    </location>
</feature>
<dbReference type="GeneID" id="55992015"/>
<dbReference type="Gene3D" id="2.30.30.40">
    <property type="entry name" value="SH3 Domains"/>
    <property type="match status" value="1"/>
</dbReference>
<dbReference type="EC" id="2.4.2.14" evidence="3"/>
<evidence type="ECO:0000259" key="13">
    <source>
        <dbReference type="PROSITE" id="PS51278"/>
    </source>
</evidence>
<dbReference type="Proteomes" id="UP000509510">
    <property type="component" value="Chromosome II"/>
</dbReference>
<feature type="region of interest" description="Disordered" evidence="10">
    <location>
        <begin position="669"/>
        <end position="690"/>
    </location>
</feature>
<dbReference type="InterPro" id="IPR005854">
    <property type="entry name" value="PurF"/>
</dbReference>
<dbReference type="Gene3D" id="3.60.20.10">
    <property type="entry name" value="Glutamine Phosphoribosylpyrophosphate, subunit 1, domain 1"/>
    <property type="match status" value="1"/>
</dbReference>
<dbReference type="CDD" id="cd06223">
    <property type="entry name" value="PRTases_typeI"/>
    <property type="match status" value="1"/>
</dbReference>
<dbReference type="CDD" id="cd00174">
    <property type="entry name" value="SH3"/>
    <property type="match status" value="1"/>
</dbReference>
<keyword evidence="4 9" id="KW-0728">SH3 domain</keyword>
<feature type="transmembrane region" description="Helical" evidence="11">
    <location>
        <begin position="392"/>
        <end position="415"/>
    </location>
</feature>
<feature type="region of interest" description="Disordered" evidence="10">
    <location>
        <begin position="1276"/>
        <end position="1319"/>
    </location>
</feature>
<dbReference type="InterPro" id="IPR029055">
    <property type="entry name" value="Ntn_hydrolases_N"/>
</dbReference>
<feature type="compositionally biased region" description="Polar residues" evidence="10">
    <location>
        <begin position="1280"/>
        <end position="1296"/>
    </location>
</feature>
<dbReference type="Pfam" id="PF13522">
    <property type="entry name" value="GATase_6"/>
    <property type="match status" value="1"/>
</dbReference>
<evidence type="ECO:0000256" key="2">
    <source>
        <dbReference type="ARBA" id="ARBA00010138"/>
    </source>
</evidence>
<dbReference type="PROSITE" id="PS50002">
    <property type="entry name" value="SH3"/>
    <property type="match status" value="1"/>
</dbReference>
<dbReference type="InterPro" id="IPR000836">
    <property type="entry name" value="PRTase_dom"/>
</dbReference>
<evidence type="ECO:0000256" key="3">
    <source>
        <dbReference type="ARBA" id="ARBA00011941"/>
    </source>
</evidence>
<dbReference type="SUPFAM" id="SSF50044">
    <property type="entry name" value="SH3-domain"/>
    <property type="match status" value="1"/>
</dbReference>
<dbReference type="KEGG" id="trg:TRUGW13939_04514"/>
<comment type="pathway">
    <text evidence="1">Purine metabolism; IMP biosynthesis via de novo pathway; N(1)-(5-phospho-D-ribosyl)glycinamide from 5-phospho-alpha-D-ribose 1-diphosphate: step 1/2.</text>
</comment>
<dbReference type="PANTHER" id="PTHR11907">
    <property type="entry name" value="AMIDOPHOSPHORIBOSYLTRANSFERASE"/>
    <property type="match status" value="1"/>
</dbReference>
<keyword evidence="7" id="KW-0658">Purine biosynthesis</keyword>
<dbReference type="GO" id="GO:0009113">
    <property type="term" value="P:purine nucleobase biosynthetic process"/>
    <property type="evidence" value="ECO:0007669"/>
    <property type="project" value="InterPro"/>
</dbReference>
<feature type="transmembrane region" description="Helical" evidence="11">
    <location>
        <begin position="224"/>
        <end position="243"/>
    </location>
</feature>
<feature type="domain" description="SH3" evidence="12">
    <location>
        <begin position="599"/>
        <end position="660"/>
    </location>
</feature>
<evidence type="ECO:0000256" key="10">
    <source>
        <dbReference type="SAM" id="MobiDB-lite"/>
    </source>
</evidence>
<feature type="transmembrane region" description="Helical" evidence="11">
    <location>
        <begin position="708"/>
        <end position="729"/>
    </location>
</feature>
<evidence type="ECO:0000256" key="6">
    <source>
        <dbReference type="ARBA" id="ARBA00022679"/>
    </source>
</evidence>
<dbReference type="Gene3D" id="3.40.50.2020">
    <property type="match status" value="1"/>
</dbReference>
<protein>
    <recommendedName>
        <fullName evidence="3">amidophosphoribosyltransferase</fullName>
        <ecNumber evidence="3">2.4.2.14</ecNumber>
    </recommendedName>
</protein>
<feature type="compositionally biased region" description="Low complexity" evidence="10">
    <location>
        <begin position="28"/>
        <end position="46"/>
    </location>
</feature>
<feature type="transmembrane region" description="Helical" evidence="11">
    <location>
        <begin position="339"/>
        <end position="358"/>
    </location>
</feature>
<dbReference type="PROSITE" id="PS51278">
    <property type="entry name" value="GATASE_TYPE_2"/>
    <property type="match status" value="1"/>
</dbReference>
<feature type="compositionally biased region" description="Polar residues" evidence="10">
    <location>
        <begin position="669"/>
        <end position="681"/>
    </location>
</feature>
<dbReference type="InterPro" id="IPR036028">
    <property type="entry name" value="SH3-like_dom_sf"/>
</dbReference>
<dbReference type="HAMAP" id="MF_01931">
    <property type="entry name" value="PurF"/>
    <property type="match status" value="1"/>
</dbReference>
<dbReference type="GO" id="GO:0006189">
    <property type="term" value="P:'de novo' IMP biosynthetic process"/>
    <property type="evidence" value="ECO:0007669"/>
    <property type="project" value="UniProtKB-UniPathway"/>
</dbReference>
<dbReference type="InterPro" id="IPR017932">
    <property type="entry name" value="GATase_2_dom"/>
</dbReference>
<dbReference type="SUPFAM" id="SSF53271">
    <property type="entry name" value="PRTase-like"/>
    <property type="match status" value="1"/>
</dbReference>
<proteinExistence type="inferred from homology"/>
<feature type="region of interest" description="Disordered" evidence="10">
    <location>
        <begin position="1"/>
        <end position="46"/>
    </location>
</feature>
<feature type="region of interest" description="Disordered" evidence="10">
    <location>
        <begin position="252"/>
        <end position="272"/>
    </location>
</feature>
<keyword evidence="5" id="KW-0328">Glycosyltransferase</keyword>
<dbReference type="GO" id="GO:0004044">
    <property type="term" value="F:amidophosphoribosyltransferase activity"/>
    <property type="evidence" value="ECO:0007669"/>
    <property type="project" value="UniProtKB-EC"/>
</dbReference>
<gene>
    <name evidence="14" type="ORF">TRUGW13939_04514</name>
</gene>
<keyword evidence="15" id="KW-1185">Reference proteome</keyword>
<feature type="compositionally biased region" description="Polar residues" evidence="10">
    <location>
        <begin position="18"/>
        <end position="27"/>
    </location>
</feature>
<dbReference type="SUPFAM" id="SSF56235">
    <property type="entry name" value="N-terminal nucleophile aminohydrolases (Ntn hydrolases)"/>
    <property type="match status" value="1"/>
</dbReference>
<evidence type="ECO:0000256" key="5">
    <source>
        <dbReference type="ARBA" id="ARBA00022676"/>
    </source>
</evidence>
<dbReference type="UniPathway" id="UPA00074">
    <property type="reaction ID" value="UER00124"/>
</dbReference>
<keyword evidence="8" id="KW-0315">Glutamine amidotransferase</keyword>
<evidence type="ECO:0000256" key="1">
    <source>
        <dbReference type="ARBA" id="ARBA00005209"/>
    </source>
</evidence>
<name>A0A7H8QTU0_TALRU</name>
<sequence length="1319" mass="143570">MSQQHRRRSSGSISESSVENAYSSAPETSTARRGAGDTGTTTRGTTRGFANPRSFYMLKFLFPFFASFNIKGLNLAYGAVMYGYRDIQISSPTTYFKLSWIGSLYTAALLASFPAAKLILDMLKSRKLSGAKTAVAVTFGVCFRSALLLGIASLTSSTTLVFLHGILLGITDGILYSLSIITLDEDFYDNPVIWAAVIRIGAGLGGLIYTAILRTCLSTVHFQWGLRIIAFCGAGTLIPSLFLSPATKRSNSEDVEQQRTGREEPSRREKSSLSKILIFEDIISGQSTEGQESTENKGPSYTFAIFGLFFAFSSLYYGYHFIVVYGVHAAHQHPADSMLLVVEMCACHVFGIVISTILKRVVSDQLGVLTFAILCTSQTVFTWIGADQNAGLKMFVCFYGFYSAAVDSIHMTCQLTYAGYNKRHDASKAKVMRYKVLFFFLAMGLGAVIGSVAAGCLLDYYGGRFWSADLLSAGGLFVGSICFLTAVAMLKRRPGRKPGRSAMANRSLRNIRSELEFLADSAVITQQQLSSILSQLPEPTEGRAPIPLAAAPVVQSPVSTPSYDPPTNQLANTAISEKAPIQPQYTSPVPPPAYAHTPPVLSTASALYAYAPTDAGDLALQPQDNIQVLEHMNNDWWRGRNERTGLEGIFPRSYVKVLDEKAALSQPTNYGNMPLDVSQSGGPVAANDPRRSKFEEHGKKFGKKMGNAAIFGAGATIGSNIVNVAFPAYPTRLAGLTACLNRTSSRHSVANRSSVSPFFFSPHIPFFILKKFTKMCGILGLILGHIGDDPQFPCKAAATLHESLYYLQHRGQDACGIATCAAGGRIYQCKGNGMAGKVFDEGRRVQDLPGSMGVGHLRYPTAGSDSSAEAQPFYVNSPYGICLAHNGNLVNAKELREFLDKNAHRHINTDSDSELMLNIFANELNETGKARVNQEDIFDSLSRMYQRCQGGWACTAMVAGYGILAFRDSHGIRPLVLGERPSDTLPGATDYMFASESIALRQLGFRNIRDVMPGQAVFIRKGQAPAFRQVAEQQAYSPDIFEYVYFARPDTVIDGIGVHSSRQRMGDKLADKIKSILGDKGIKEIDAVIPIPETSNPSAFSVAQRLGLPYREGFVKNRYVFRTFIMPGQNARQKGVRRKLSTIDEDFSGKCVLLVDDSIVRGTTSREIVAMAREAGARKVIFASCAPPITHPHLYGIALASPAELIASDKDRFAIARNIGAEEVIFQDLDDLKSACVELSPPNGPKSFEVGVFCGSYITHVPDGYIEHLAELHNQKSKQKQAASHSTGQQVASSGPTMVDKARREDISLHNVASDSGRH</sequence>
<dbReference type="NCBIfam" id="TIGR01134">
    <property type="entry name" value="purF"/>
    <property type="match status" value="1"/>
</dbReference>
<dbReference type="SMART" id="SM00326">
    <property type="entry name" value="SH3"/>
    <property type="match status" value="1"/>
</dbReference>
<evidence type="ECO:0000256" key="9">
    <source>
        <dbReference type="PROSITE-ProRule" id="PRU00192"/>
    </source>
</evidence>
<dbReference type="SUPFAM" id="SSF103473">
    <property type="entry name" value="MFS general substrate transporter"/>
    <property type="match status" value="1"/>
</dbReference>
<keyword evidence="11" id="KW-0472">Membrane</keyword>
<reference evidence="15" key="1">
    <citation type="submission" date="2020-06" db="EMBL/GenBank/DDBJ databases">
        <title>A chromosome-scale genome assembly of Talaromyces rugulosus W13939.</title>
        <authorList>
            <person name="Wang B."/>
            <person name="Guo L."/>
            <person name="Ye K."/>
            <person name="Wang L."/>
        </authorList>
    </citation>
    <scope>NUCLEOTIDE SEQUENCE [LARGE SCALE GENOMIC DNA]</scope>
    <source>
        <strain evidence="15">W13939</strain>
    </source>
</reference>
<feature type="transmembrane region" description="Helical" evidence="11">
    <location>
        <begin position="132"/>
        <end position="154"/>
    </location>
</feature>
<dbReference type="InterPro" id="IPR035584">
    <property type="entry name" value="PurF_N"/>
</dbReference>
<feature type="transmembrane region" description="Helical" evidence="11">
    <location>
        <begin position="160"/>
        <end position="180"/>
    </location>
</feature>
<evidence type="ECO:0000313" key="15">
    <source>
        <dbReference type="Proteomes" id="UP000509510"/>
    </source>
</evidence>